<dbReference type="KEGG" id="tpf:TPHA_0C03740"/>
<protein>
    <recommendedName>
        <fullName evidence="3">Altered inheritance of mitochondria protein 36, mitochondrial</fullName>
    </recommendedName>
</protein>
<dbReference type="OMA" id="HKSKDAM"/>
<dbReference type="Proteomes" id="UP000005666">
    <property type="component" value="Chromosome 3"/>
</dbReference>
<sequence>MLTLIGKNCVRTPALVKNTIVPLSRRPISNIATRRWYSNNEHHKSKDAMPSIWKLLGLSALGSGVFILASRNLDRKKNGLVQEQNAVGGLRRRVAMYQPGELTVRVVMDADVTKLPPTAHCVDTVGLLRAALVDENDPYQPLLAELAQHTDSDNNNNTDNDTKSNADIGRLIRELPSGLLVRLLAREFQASVSVGDTVYVTNFPFPDEHDGRDRDCLQDILRFESDVSEIDQLLVAKLDPADSRPAVAYYRTVGKVATV</sequence>
<dbReference type="RefSeq" id="XP_003684960.1">
    <property type="nucleotide sequence ID" value="XM_003684912.1"/>
</dbReference>
<evidence type="ECO:0008006" key="3">
    <source>
        <dbReference type="Google" id="ProtNLM"/>
    </source>
</evidence>
<dbReference type="GeneID" id="11533478"/>
<dbReference type="HOGENOM" id="CLU_090420_0_0_1"/>
<reference evidence="1 2" key="1">
    <citation type="journal article" date="2011" name="Proc. Natl. Acad. Sci. U.S.A.">
        <title>Evolutionary erosion of yeast sex chromosomes by mating-type switching accidents.</title>
        <authorList>
            <person name="Gordon J.L."/>
            <person name="Armisen D."/>
            <person name="Proux-Wera E."/>
            <person name="Oheigeartaigh S.S."/>
            <person name="Byrne K.P."/>
            <person name="Wolfe K.H."/>
        </authorList>
    </citation>
    <scope>NUCLEOTIDE SEQUENCE [LARGE SCALE GENOMIC DNA]</scope>
    <source>
        <strain evidence="2">ATCC 24235 / CBS 4417 / NBRC 1672 / NRRL Y-8282 / UCD 70-5</strain>
    </source>
</reference>
<evidence type="ECO:0000313" key="1">
    <source>
        <dbReference type="EMBL" id="CCE62526.1"/>
    </source>
</evidence>
<keyword evidence="2" id="KW-1185">Reference proteome</keyword>
<accession>G8BQL4</accession>
<evidence type="ECO:0000313" key="2">
    <source>
        <dbReference type="Proteomes" id="UP000005666"/>
    </source>
</evidence>
<dbReference type="eggNOG" id="ENOG502S2G9">
    <property type="taxonomic scope" value="Eukaryota"/>
</dbReference>
<dbReference type="OrthoDB" id="4081130at2759"/>
<proteinExistence type="predicted"/>
<gene>
    <name evidence="1" type="primary">TPHA0C03740</name>
    <name evidence="1" type="ordered locus">TPHA_0C03740</name>
</gene>
<name>G8BQL4_TETPH</name>
<dbReference type="EMBL" id="HE612858">
    <property type="protein sequence ID" value="CCE62526.1"/>
    <property type="molecule type" value="Genomic_DNA"/>
</dbReference>
<organism evidence="1 2">
    <name type="scientific">Tetrapisispora phaffii (strain ATCC 24235 / CBS 4417 / NBRC 1672 / NRRL Y-8282 / UCD 70-5)</name>
    <name type="common">Yeast</name>
    <name type="synonym">Fabospora phaffii</name>
    <dbReference type="NCBI Taxonomy" id="1071381"/>
    <lineage>
        <taxon>Eukaryota</taxon>
        <taxon>Fungi</taxon>
        <taxon>Dikarya</taxon>
        <taxon>Ascomycota</taxon>
        <taxon>Saccharomycotina</taxon>
        <taxon>Saccharomycetes</taxon>
        <taxon>Saccharomycetales</taxon>
        <taxon>Saccharomycetaceae</taxon>
        <taxon>Tetrapisispora</taxon>
    </lineage>
</organism>
<dbReference type="AlphaFoldDB" id="G8BQL4"/>